<comment type="function">
    <text evidence="1">May be involved in a process influencing telomere capping.</text>
</comment>
<evidence type="ECO:0000259" key="9">
    <source>
        <dbReference type="SMART" id="SM01312"/>
    </source>
</evidence>
<organism evidence="10 11">
    <name type="scientific">Candida viswanathii</name>
    <dbReference type="NCBI Taxonomy" id="5486"/>
    <lineage>
        <taxon>Eukaryota</taxon>
        <taxon>Fungi</taxon>
        <taxon>Dikarya</taxon>
        <taxon>Ascomycota</taxon>
        <taxon>Saccharomycotina</taxon>
        <taxon>Pichiomycetes</taxon>
        <taxon>Debaryomycetaceae</taxon>
        <taxon>Candida/Lodderomyces clade</taxon>
        <taxon>Candida</taxon>
    </lineage>
</organism>
<keyword evidence="7" id="KW-0539">Nucleus</keyword>
<name>A0A367YH88_9ASCO</name>
<comment type="subcellular location">
    <subcellularLocation>
        <location evidence="3">Cytoplasm</location>
    </subcellularLocation>
    <subcellularLocation>
        <location evidence="2">Nucleus</location>
    </subcellularLocation>
</comment>
<evidence type="ECO:0000313" key="10">
    <source>
        <dbReference type="EMBL" id="RCK65234.1"/>
    </source>
</evidence>
<dbReference type="EMBL" id="QLNQ01000021">
    <property type="protein sequence ID" value="RCK65234.1"/>
    <property type="molecule type" value="Genomic_DNA"/>
</dbReference>
<dbReference type="OrthoDB" id="128308at2759"/>
<feature type="compositionally biased region" description="Polar residues" evidence="8">
    <location>
        <begin position="31"/>
        <end position="41"/>
    </location>
</feature>
<dbReference type="AlphaFoldDB" id="A0A367YH88"/>
<keyword evidence="11" id="KW-1185">Reference proteome</keyword>
<evidence type="ECO:0000256" key="1">
    <source>
        <dbReference type="ARBA" id="ARBA00002738"/>
    </source>
</evidence>
<sequence>MTIRKKEYGPMKPVYQASNTDSSAVRIRPNDTPNFNQSSRESPLFSPARPQDRLNPSYSKKRKATIAVHSDDLDLFESNSLAKHGRYMEMESPSMRKKLFDLIDMKKLEKSTPSPEKTRKSDLTDAGKFKVEGLIEISDDDEEEDDYDISKGGCRASRLSSFVKKVDPKNLLHSMEQNRKAKYSDVLRKYRKLKIPKPIKYKSALLRKADSHMKVIKKLLDGKQEPCIYYGLAKAQCSKSKHETMSQLDKWQIEWEKFHGGYYGFQRQSMIGSHILEKYENKLLNFSNGNKTVSYWGVAQFSTYVLANEIIIRMIMDDMNMDFEKAQEFCQKTTDYGNVVADSTEVVTGSEPNTENDSDLDDSDVILAPKRRKKI</sequence>
<evidence type="ECO:0000256" key="6">
    <source>
        <dbReference type="ARBA" id="ARBA00022490"/>
    </source>
</evidence>
<accession>A0A367YH88</accession>
<dbReference type="InterPro" id="IPR028094">
    <property type="entry name" value="RTC4_C"/>
</dbReference>
<feature type="region of interest" description="Disordered" evidence="8">
    <location>
        <begin position="1"/>
        <end position="62"/>
    </location>
</feature>
<dbReference type="SMART" id="SM01312">
    <property type="entry name" value="RTC4"/>
    <property type="match status" value="1"/>
</dbReference>
<dbReference type="STRING" id="5486.A0A367YH88"/>
<feature type="compositionally biased region" description="Acidic residues" evidence="8">
    <location>
        <begin position="354"/>
        <end position="364"/>
    </location>
</feature>
<evidence type="ECO:0000313" key="11">
    <source>
        <dbReference type="Proteomes" id="UP000253472"/>
    </source>
</evidence>
<feature type="domain" description="Restriction of telomere capping protein 4 C-terminal" evidence="9">
    <location>
        <begin position="219"/>
        <end position="343"/>
    </location>
</feature>
<dbReference type="Pfam" id="PF14474">
    <property type="entry name" value="RTC4"/>
    <property type="match status" value="1"/>
</dbReference>
<gene>
    <name evidence="10" type="primary">RTC4</name>
    <name evidence="10" type="ORF">Cantr_00907</name>
</gene>
<dbReference type="Proteomes" id="UP000253472">
    <property type="component" value="Unassembled WGS sequence"/>
</dbReference>
<evidence type="ECO:0000256" key="8">
    <source>
        <dbReference type="SAM" id="MobiDB-lite"/>
    </source>
</evidence>
<evidence type="ECO:0000256" key="7">
    <source>
        <dbReference type="ARBA" id="ARBA00023242"/>
    </source>
</evidence>
<evidence type="ECO:0000256" key="2">
    <source>
        <dbReference type="ARBA" id="ARBA00004123"/>
    </source>
</evidence>
<evidence type="ECO:0000256" key="4">
    <source>
        <dbReference type="ARBA" id="ARBA00009461"/>
    </source>
</evidence>
<dbReference type="GO" id="GO:0005737">
    <property type="term" value="C:cytoplasm"/>
    <property type="evidence" value="ECO:0007669"/>
    <property type="project" value="UniProtKB-SubCell"/>
</dbReference>
<evidence type="ECO:0000256" key="3">
    <source>
        <dbReference type="ARBA" id="ARBA00004496"/>
    </source>
</evidence>
<protein>
    <recommendedName>
        <fullName evidence="5">Restriction of telomere capping protein 4</fullName>
    </recommendedName>
</protein>
<dbReference type="PANTHER" id="PTHR41391:SF1">
    <property type="entry name" value="RESTRICTION OF TELOMERE CAPPING PROTEIN 4"/>
    <property type="match status" value="1"/>
</dbReference>
<comment type="similarity">
    <text evidence="4">Belongs to the RTC4 family.</text>
</comment>
<comment type="caution">
    <text evidence="10">The sequence shown here is derived from an EMBL/GenBank/DDBJ whole genome shotgun (WGS) entry which is preliminary data.</text>
</comment>
<keyword evidence="6" id="KW-0963">Cytoplasm</keyword>
<evidence type="ECO:0000256" key="5">
    <source>
        <dbReference type="ARBA" id="ARBA00015162"/>
    </source>
</evidence>
<proteinExistence type="inferred from homology"/>
<dbReference type="PANTHER" id="PTHR41391">
    <property type="entry name" value="RESTRICTION OF TELOMERE CAPPING PROTEIN 4"/>
    <property type="match status" value="1"/>
</dbReference>
<dbReference type="InterPro" id="IPR039024">
    <property type="entry name" value="RTC4"/>
</dbReference>
<reference evidence="10 11" key="1">
    <citation type="submission" date="2018-06" db="EMBL/GenBank/DDBJ databases">
        <title>Whole genome sequencing of Candida tropicalis (genome annotated by CSBL at Korea University).</title>
        <authorList>
            <person name="Ahn J."/>
        </authorList>
    </citation>
    <scope>NUCLEOTIDE SEQUENCE [LARGE SCALE GENOMIC DNA]</scope>
    <source>
        <strain evidence="10 11">ATCC 20962</strain>
    </source>
</reference>
<dbReference type="GO" id="GO:0005634">
    <property type="term" value="C:nucleus"/>
    <property type="evidence" value="ECO:0007669"/>
    <property type="project" value="UniProtKB-SubCell"/>
</dbReference>
<feature type="region of interest" description="Disordered" evidence="8">
    <location>
        <begin position="346"/>
        <end position="375"/>
    </location>
</feature>